<keyword evidence="2" id="KW-1185">Reference proteome</keyword>
<gene>
    <name evidence="1" type="ORF">OIU79_014595</name>
</gene>
<name>A0A9Q0PR16_SALPP</name>
<comment type="caution">
    <text evidence="1">The sequence shown here is derived from an EMBL/GenBank/DDBJ whole genome shotgun (WGS) entry which is preliminary data.</text>
</comment>
<evidence type="ECO:0000313" key="1">
    <source>
        <dbReference type="EMBL" id="KAJ6692889.1"/>
    </source>
</evidence>
<reference evidence="1" key="1">
    <citation type="submission" date="2022-11" db="EMBL/GenBank/DDBJ databases">
        <authorList>
            <person name="Hyden B.L."/>
            <person name="Feng K."/>
            <person name="Yates T."/>
            <person name="Jawdy S."/>
            <person name="Smart L.B."/>
            <person name="Muchero W."/>
        </authorList>
    </citation>
    <scope>NUCLEOTIDE SEQUENCE</scope>
    <source>
        <tissue evidence="1">Shoot tip</tissue>
    </source>
</reference>
<dbReference type="OrthoDB" id="778084at2759"/>
<evidence type="ECO:0000313" key="2">
    <source>
        <dbReference type="Proteomes" id="UP001151532"/>
    </source>
</evidence>
<accession>A0A9Q0PR16</accession>
<organism evidence="1 2">
    <name type="scientific">Salix purpurea</name>
    <name type="common">Purple osier willow</name>
    <dbReference type="NCBI Taxonomy" id="77065"/>
    <lineage>
        <taxon>Eukaryota</taxon>
        <taxon>Viridiplantae</taxon>
        <taxon>Streptophyta</taxon>
        <taxon>Embryophyta</taxon>
        <taxon>Tracheophyta</taxon>
        <taxon>Spermatophyta</taxon>
        <taxon>Magnoliopsida</taxon>
        <taxon>eudicotyledons</taxon>
        <taxon>Gunneridae</taxon>
        <taxon>Pentapetalae</taxon>
        <taxon>rosids</taxon>
        <taxon>fabids</taxon>
        <taxon>Malpighiales</taxon>
        <taxon>Salicaceae</taxon>
        <taxon>Saliceae</taxon>
        <taxon>Salix</taxon>
    </lineage>
</organism>
<protein>
    <submittedName>
        <fullName evidence="1">Uncharacterized protein</fullName>
    </submittedName>
</protein>
<dbReference type="EMBL" id="JAPFFK010000018">
    <property type="protein sequence ID" value="KAJ6692889.1"/>
    <property type="molecule type" value="Genomic_DNA"/>
</dbReference>
<dbReference type="AlphaFoldDB" id="A0A9Q0PR16"/>
<dbReference type="Proteomes" id="UP001151532">
    <property type="component" value="Chromosome 9"/>
</dbReference>
<sequence>MTFLVPASVPRGKGLKGAITMGAFFWIDIRLQGHEDQELVFGKPVGSITAMDFLSKRNLNFPKAAPESSSFLPAVSPRAMPSNRIDLVLSCAIHALRLSS</sequence>
<reference evidence="1" key="2">
    <citation type="journal article" date="2023" name="Int. J. Mol. Sci.">
        <title>De Novo Assembly and Annotation of 11 Diverse Shrub Willow (Salix) Genomes Reveals Novel Gene Organization in Sex-Linked Regions.</title>
        <authorList>
            <person name="Hyden B."/>
            <person name="Feng K."/>
            <person name="Yates T.B."/>
            <person name="Jawdy S."/>
            <person name="Cereghino C."/>
            <person name="Smart L.B."/>
            <person name="Muchero W."/>
        </authorList>
    </citation>
    <scope>NUCLEOTIDE SEQUENCE</scope>
    <source>
        <tissue evidence="1">Shoot tip</tissue>
    </source>
</reference>
<proteinExistence type="predicted"/>